<evidence type="ECO:0000313" key="8">
    <source>
        <dbReference type="Proteomes" id="UP000273083"/>
    </source>
</evidence>
<keyword evidence="2 7" id="KW-0645">Protease</keyword>
<dbReference type="RefSeq" id="WP_123610342.1">
    <property type="nucleotide sequence ID" value="NZ_RJVG01000010.1"/>
</dbReference>
<feature type="domain" description="Peptidase S49" evidence="6">
    <location>
        <begin position="129"/>
        <end position="274"/>
    </location>
</feature>
<dbReference type="Gene3D" id="3.90.226.10">
    <property type="entry name" value="2-enoyl-CoA Hydratase, Chain A, domain 1"/>
    <property type="match status" value="2"/>
</dbReference>
<dbReference type="Proteomes" id="UP000273083">
    <property type="component" value="Unassembled WGS sequence"/>
</dbReference>
<proteinExistence type="inferred from homology"/>
<dbReference type="PANTHER" id="PTHR42987">
    <property type="entry name" value="PEPTIDASE S49"/>
    <property type="match status" value="1"/>
</dbReference>
<evidence type="ECO:0000256" key="2">
    <source>
        <dbReference type="ARBA" id="ARBA00022670"/>
    </source>
</evidence>
<dbReference type="OrthoDB" id="9764363at2"/>
<accession>A0A3N1XGA6</accession>
<name>A0A3N1XGA6_9FIRM</name>
<reference evidence="7 8" key="1">
    <citation type="submission" date="2018-11" db="EMBL/GenBank/DDBJ databases">
        <title>Genomic Encyclopedia of Type Strains, Phase IV (KMG-IV): sequencing the most valuable type-strain genomes for metagenomic binning, comparative biology and taxonomic classification.</title>
        <authorList>
            <person name="Goeker M."/>
        </authorList>
    </citation>
    <scope>NUCLEOTIDE SEQUENCE [LARGE SCALE GENOMIC DNA]</scope>
    <source>
        <strain evidence="7 8">DSM 26537</strain>
    </source>
</reference>
<evidence type="ECO:0000259" key="6">
    <source>
        <dbReference type="Pfam" id="PF01343"/>
    </source>
</evidence>
<dbReference type="SUPFAM" id="SSF52096">
    <property type="entry name" value="ClpP/crotonase"/>
    <property type="match status" value="1"/>
</dbReference>
<organism evidence="7 8">
    <name type="scientific">Mobilisporobacter senegalensis</name>
    <dbReference type="NCBI Taxonomy" id="1329262"/>
    <lineage>
        <taxon>Bacteria</taxon>
        <taxon>Bacillati</taxon>
        <taxon>Bacillota</taxon>
        <taxon>Clostridia</taxon>
        <taxon>Lachnospirales</taxon>
        <taxon>Lachnospiraceae</taxon>
        <taxon>Mobilisporobacter</taxon>
    </lineage>
</organism>
<dbReference type="InterPro" id="IPR029045">
    <property type="entry name" value="ClpP/crotonase-like_dom_sf"/>
</dbReference>
<dbReference type="InterPro" id="IPR002142">
    <property type="entry name" value="Peptidase_S49"/>
</dbReference>
<evidence type="ECO:0000256" key="3">
    <source>
        <dbReference type="ARBA" id="ARBA00022801"/>
    </source>
</evidence>
<evidence type="ECO:0000256" key="1">
    <source>
        <dbReference type="ARBA" id="ARBA00008683"/>
    </source>
</evidence>
<protein>
    <submittedName>
        <fullName evidence="7">Protease-4</fullName>
    </submittedName>
</protein>
<dbReference type="GO" id="GO:0006508">
    <property type="term" value="P:proteolysis"/>
    <property type="evidence" value="ECO:0007669"/>
    <property type="project" value="UniProtKB-KW"/>
</dbReference>
<sequence>MNKKQIIGIVVAGIVFTFVCSMSIITNNLTKTLFPQKDLLDTLMETSESFNLPMEDFIGVVDVQGTIASATTSSLFETLPYNHQSTLDLIDALKDSSYNKGILLTVNSPGGGVYESDELYLKLKEYKEETKRPVWTYMETQACSGGYYIAMASDKIIANRNTWTGSIGVIMELLNYKELADKIGVKSIYFTSGRNKAMGSPTLDMTKEQQQILQSLVDESYEQFVSIVADGRKMSVDKVKPIADGRIYSASQALKLNLIDQIDTYENTAATFQDELDSHILYTPTDSSFKFSTLFGAAKEIKPKSDAEIMTEFFEKEGSGVPMYYAKPGQY</sequence>
<keyword evidence="3" id="KW-0378">Hydrolase</keyword>
<dbReference type="GO" id="GO:0008236">
    <property type="term" value="F:serine-type peptidase activity"/>
    <property type="evidence" value="ECO:0007669"/>
    <property type="project" value="UniProtKB-KW"/>
</dbReference>
<keyword evidence="5" id="KW-0472">Membrane</keyword>
<dbReference type="EMBL" id="RJVG01000010">
    <property type="protein sequence ID" value="ROR25736.1"/>
    <property type="molecule type" value="Genomic_DNA"/>
</dbReference>
<dbReference type="InterPro" id="IPR004635">
    <property type="entry name" value="Pept_S49_SppA"/>
</dbReference>
<comment type="caution">
    <text evidence="7">The sequence shown here is derived from an EMBL/GenBank/DDBJ whole genome shotgun (WGS) entry which is preliminary data.</text>
</comment>
<keyword evidence="5" id="KW-1133">Transmembrane helix</keyword>
<dbReference type="Pfam" id="PF01343">
    <property type="entry name" value="Peptidase_S49"/>
    <property type="match status" value="1"/>
</dbReference>
<evidence type="ECO:0000256" key="4">
    <source>
        <dbReference type="ARBA" id="ARBA00022825"/>
    </source>
</evidence>
<gene>
    <name evidence="7" type="ORF">EDD66_11092</name>
</gene>
<dbReference type="NCBIfam" id="TIGR00706">
    <property type="entry name" value="SppA_dom"/>
    <property type="match status" value="1"/>
</dbReference>
<dbReference type="AlphaFoldDB" id="A0A3N1XGA6"/>
<evidence type="ECO:0000256" key="5">
    <source>
        <dbReference type="SAM" id="Phobius"/>
    </source>
</evidence>
<keyword evidence="5" id="KW-0812">Transmembrane</keyword>
<keyword evidence="4" id="KW-0720">Serine protease</keyword>
<comment type="similarity">
    <text evidence="1">Belongs to the peptidase S49 family.</text>
</comment>
<feature type="transmembrane region" description="Helical" evidence="5">
    <location>
        <begin position="7"/>
        <end position="25"/>
    </location>
</feature>
<dbReference type="PANTHER" id="PTHR42987:SF7">
    <property type="entry name" value="SIGNAL PEPTIDE PEPTIDASE SPPA-RELATED"/>
    <property type="match status" value="1"/>
</dbReference>
<dbReference type="InterPro" id="IPR047272">
    <property type="entry name" value="S49_SppA_C"/>
</dbReference>
<evidence type="ECO:0000313" key="7">
    <source>
        <dbReference type="EMBL" id="ROR25736.1"/>
    </source>
</evidence>
<dbReference type="CDD" id="cd07023">
    <property type="entry name" value="S49_Sppa_N_C"/>
    <property type="match status" value="1"/>
</dbReference>
<keyword evidence="8" id="KW-1185">Reference proteome</keyword>